<sequence>MFKSIFKPRNNQELKVENHSGVLRVIGDRAAGKTTYMAALARWPNADISSPVELVTPANKDGESLIRQAQDLIEKGLQIEPTRLASDVLEIKDYSLRIVLKKTDNSKFSNTVLNLDISCKDYSGEFFSDVLQETNSQLLRDYLNDCFPATGIMLMIDGTTHRKDLEYARGVDQLLVALAGGNIFSQKRRIALVLTKCELADLWGNRHKPKFLLKARFPTIFKRLESWQDLGMGNVEYFTTSAFGATRNQNKYFQPNSEEIYRDRSGVASVLGDSKKWRPFGLVSPIYWICTGKRNLHLEQD</sequence>
<name>Q117T6_TRIEI</name>
<evidence type="ECO:0000313" key="1">
    <source>
        <dbReference type="EMBL" id="ABG50238.1"/>
    </source>
</evidence>
<dbReference type="SUPFAM" id="SSF52540">
    <property type="entry name" value="P-loop containing nucleoside triphosphate hydrolases"/>
    <property type="match status" value="1"/>
</dbReference>
<dbReference type="RefSeq" id="WP_011610630.1">
    <property type="nucleotide sequence ID" value="NC_008312.1"/>
</dbReference>
<organism evidence="1">
    <name type="scientific">Trichodesmium erythraeum (strain IMS101)</name>
    <dbReference type="NCBI Taxonomy" id="203124"/>
    <lineage>
        <taxon>Bacteria</taxon>
        <taxon>Bacillati</taxon>
        <taxon>Cyanobacteriota</taxon>
        <taxon>Cyanophyceae</taxon>
        <taxon>Oscillatoriophycideae</taxon>
        <taxon>Oscillatoriales</taxon>
        <taxon>Microcoleaceae</taxon>
        <taxon>Trichodesmium</taxon>
    </lineage>
</organism>
<dbReference type="eggNOG" id="COG1100">
    <property type="taxonomic scope" value="Bacteria"/>
</dbReference>
<gene>
    <name evidence="1" type="ordered locus">Tery_0824</name>
</gene>
<dbReference type="AlphaFoldDB" id="Q117T6"/>
<proteinExistence type="predicted"/>
<protein>
    <recommendedName>
        <fullName evidence="2">Double-GTPase 2 domain-containing protein</fullName>
    </recommendedName>
</protein>
<dbReference type="KEGG" id="ter:Tery_0824"/>
<accession>Q117T6</accession>
<dbReference type="EMBL" id="CP000393">
    <property type="protein sequence ID" value="ABG50238.1"/>
    <property type="molecule type" value="Genomic_DNA"/>
</dbReference>
<evidence type="ECO:0008006" key="2">
    <source>
        <dbReference type="Google" id="ProtNLM"/>
    </source>
</evidence>
<dbReference type="InterPro" id="IPR027417">
    <property type="entry name" value="P-loop_NTPase"/>
</dbReference>
<dbReference type="HOGENOM" id="CLU_079296_0_0_3"/>
<dbReference type="OrthoDB" id="495726at2"/>
<reference evidence="1" key="1">
    <citation type="submission" date="2006-06" db="EMBL/GenBank/DDBJ databases">
        <title>Complete sequence of Trichodesmium erythraeum IMS101.</title>
        <authorList>
            <consortium name="US DOE Joint Genome Institute"/>
            <person name="Copeland A."/>
            <person name="Lucas S."/>
            <person name="Lapidus A."/>
            <person name="Barry K."/>
            <person name="Detter J.C."/>
            <person name="Glavina del Rio T."/>
            <person name="Hammon N."/>
            <person name="Israni S."/>
            <person name="Dalin E."/>
            <person name="Tice H."/>
            <person name="Pitluck S."/>
            <person name="Kiss H."/>
            <person name="Munk A.C."/>
            <person name="Brettin T."/>
            <person name="Bruce D."/>
            <person name="Han C."/>
            <person name="Tapia R."/>
            <person name="Gilna P."/>
            <person name="Schmutz J."/>
            <person name="Larimer F."/>
            <person name="Land M."/>
            <person name="Hauser L."/>
            <person name="Kyrpides N."/>
            <person name="Kim E."/>
            <person name="Richardson P."/>
        </authorList>
    </citation>
    <scope>NUCLEOTIDE SEQUENCE [LARGE SCALE GENOMIC DNA]</scope>
    <source>
        <strain evidence="1">IMS101</strain>
    </source>
</reference>